<accession>A0AAN8MPC5</accession>
<feature type="transmembrane region" description="Helical" evidence="2">
    <location>
        <begin position="187"/>
        <end position="209"/>
    </location>
</feature>
<evidence type="ECO:0000256" key="2">
    <source>
        <dbReference type="SAM" id="Phobius"/>
    </source>
</evidence>
<keyword evidence="2" id="KW-0812">Transmembrane</keyword>
<dbReference type="EMBL" id="JAVHNR010000008">
    <property type="protein sequence ID" value="KAK6335060.1"/>
    <property type="molecule type" value="Genomic_DNA"/>
</dbReference>
<reference evidence="3 4" key="1">
    <citation type="submission" date="2019-10" db="EMBL/GenBank/DDBJ databases">
        <authorList>
            <person name="Palmer J.M."/>
        </authorList>
    </citation>
    <scope>NUCLEOTIDE SEQUENCE [LARGE SCALE GENOMIC DNA]</scope>
    <source>
        <strain evidence="3 4">TWF718</strain>
    </source>
</reference>
<sequence>MNGVFDTILSSIRRPSAVEIDRSESALSQYAQPGSSRSAVVGTPSNIHFIRMPTPEPRSSSTQSQSSLRPLTLSNIDFVNKKLPTPPGSEASSIIQVQESVWRKVFRLGIPLDFWARFIIILSFCEAVMAFWGGIQIVISGKLDYGKIWLVMTVVLLCWSVLFSGISYCGFSVLWGRFSCSPTAIRIVRLVAMLLMILYGIASGLWFFYGFQSATKTREMCVTTLVFWDGETLPAPKPWVDLCLSTAESFERLQVGWGFMNALQVYFMLILIQWAGQHEQELQQQKRWSRNSGLTYSDSDNSFERMSDVEANENNFEKALAEHVEEFARQEKMDRQSTSTIQVGMSIPNFPMPSDNRIRRPTLVPGSSPIPENTEDTTKLTSGLRKGSLASLNGRFSSTSGAIPIALDLRNLNSPSFYGRAF</sequence>
<dbReference type="Proteomes" id="UP001313282">
    <property type="component" value="Unassembled WGS sequence"/>
</dbReference>
<evidence type="ECO:0000313" key="4">
    <source>
        <dbReference type="Proteomes" id="UP001313282"/>
    </source>
</evidence>
<protein>
    <submittedName>
        <fullName evidence="3">Uncharacterized protein</fullName>
    </submittedName>
</protein>
<feature type="region of interest" description="Disordered" evidence="1">
    <location>
        <begin position="363"/>
        <end position="382"/>
    </location>
</feature>
<keyword evidence="4" id="KW-1185">Reference proteome</keyword>
<proteinExistence type="predicted"/>
<name>A0AAN8MPC5_9PEZI</name>
<comment type="caution">
    <text evidence="3">The sequence shown here is derived from an EMBL/GenBank/DDBJ whole genome shotgun (WGS) entry which is preliminary data.</text>
</comment>
<dbReference type="AlphaFoldDB" id="A0AAN8MPC5"/>
<evidence type="ECO:0000256" key="1">
    <source>
        <dbReference type="SAM" id="MobiDB-lite"/>
    </source>
</evidence>
<organism evidence="3 4">
    <name type="scientific">Orbilia javanica</name>
    <dbReference type="NCBI Taxonomy" id="47235"/>
    <lineage>
        <taxon>Eukaryota</taxon>
        <taxon>Fungi</taxon>
        <taxon>Dikarya</taxon>
        <taxon>Ascomycota</taxon>
        <taxon>Pezizomycotina</taxon>
        <taxon>Orbiliomycetes</taxon>
        <taxon>Orbiliales</taxon>
        <taxon>Orbiliaceae</taxon>
        <taxon>Orbilia</taxon>
    </lineage>
</organism>
<gene>
    <name evidence="3" type="ORF">TWF718_010502</name>
</gene>
<keyword evidence="2" id="KW-1133">Transmembrane helix</keyword>
<keyword evidence="2" id="KW-0472">Membrane</keyword>
<evidence type="ECO:0000313" key="3">
    <source>
        <dbReference type="EMBL" id="KAK6335060.1"/>
    </source>
</evidence>
<feature type="transmembrane region" description="Helical" evidence="2">
    <location>
        <begin position="147"/>
        <end position="175"/>
    </location>
</feature>
<feature type="transmembrane region" description="Helical" evidence="2">
    <location>
        <begin position="114"/>
        <end position="135"/>
    </location>
</feature>